<gene>
    <name evidence="2" type="ORF">HPB52_019107</name>
</gene>
<name>A0A9D4QHB3_RHISA</name>
<feature type="compositionally biased region" description="Acidic residues" evidence="1">
    <location>
        <begin position="90"/>
        <end position="108"/>
    </location>
</feature>
<dbReference type="Proteomes" id="UP000821837">
    <property type="component" value="Chromosome 10"/>
</dbReference>
<evidence type="ECO:0000256" key="1">
    <source>
        <dbReference type="SAM" id="MobiDB-lite"/>
    </source>
</evidence>
<evidence type="ECO:0000313" key="2">
    <source>
        <dbReference type="EMBL" id="KAH7976763.1"/>
    </source>
</evidence>
<feature type="region of interest" description="Disordered" evidence="1">
    <location>
        <begin position="86"/>
        <end position="121"/>
    </location>
</feature>
<dbReference type="EMBL" id="JABSTV010001246">
    <property type="protein sequence ID" value="KAH7976763.1"/>
    <property type="molecule type" value="Genomic_DNA"/>
</dbReference>
<sequence length="329" mass="36414">MRVPLSLPDAENATQRVSVLCAVTPELVTGVDLLLTLDDYDSLCFAADESKYYIKGTSTDYTARNAVSEESTNAGEDDACCEAKIGSSDNIEDDSNSEITEQEEVEPGSEERGDQISVDNTGIVGDPLHVDRIEDKESLRLSTESSYVKEQMFDESKIGLALNPRKTQYFGWRYEAHRLKWFEYDVPPLRLGDTMVRPKSRNEPIRRGTRLLSAAGFCERTRDRVLMTRPNRPRKTFEIAYLGFNGPGLCRSGCGSVAPTPQGVIGRDGSRAVAGFPELLLGEFVSGKRTAAEDSQNGQAVAAVQATWPQRQKRRSDVRSGISGYIRQQ</sequence>
<reference evidence="2" key="2">
    <citation type="submission" date="2021-09" db="EMBL/GenBank/DDBJ databases">
        <authorList>
            <person name="Jia N."/>
            <person name="Wang J."/>
            <person name="Shi W."/>
            <person name="Du L."/>
            <person name="Sun Y."/>
            <person name="Zhan W."/>
            <person name="Jiang J."/>
            <person name="Wang Q."/>
            <person name="Zhang B."/>
            <person name="Ji P."/>
            <person name="Sakyi L.B."/>
            <person name="Cui X."/>
            <person name="Yuan T."/>
            <person name="Jiang B."/>
            <person name="Yang W."/>
            <person name="Lam T.T.-Y."/>
            <person name="Chang Q."/>
            <person name="Ding S."/>
            <person name="Wang X."/>
            <person name="Zhu J."/>
            <person name="Ruan X."/>
            <person name="Zhao L."/>
            <person name="Wei J."/>
            <person name="Que T."/>
            <person name="Du C."/>
            <person name="Cheng J."/>
            <person name="Dai P."/>
            <person name="Han X."/>
            <person name="Huang E."/>
            <person name="Gao Y."/>
            <person name="Liu J."/>
            <person name="Shao H."/>
            <person name="Ye R."/>
            <person name="Li L."/>
            <person name="Wei W."/>
            <person name="Wang X."/>
            <person name="Wang C."/>
            <person name="Huo Q."/>
            <person name="Li W."/>
            <person name="Guo W."/>
            <person name="Chen H."/>
            <person name="Chen S."/>
            <person name="Zhou L."/>
            <person name="Zhou L."/>
            <person name="Ni X."/>
            <person name="Tian J."/>
            <person name="Zhou Y."/>
            <person name="Sheng Y."/>
            <person name="Liu T."/>
            <person name="Pan Y."/>
            <person name="Xia L."/>
            <person name="Li J."/>
            <person name="Zhao F."/>
            <person name="Cao W."/>
        </authorList>
    </citation>
    <scope>NUCLEOTIDE SEQUENCE</scope>
    <source>
        <strain evidence="2">Rsan-2018</strain>
        <tissue evidence="2">Larvae</tissue>
    </source>
</reference>
<evidence type="ECO:0000313" key="3">
    <source>
        <dbReference type="Proteomes" id="UP000821837"/>
    </source>
</evidence>
<keyword evidence="3" id="KW-1185">Reference proteome</keyword>
<proteinExistence type="predicted"/>
<feature type="region of interest" description="Disordered" evidence="1">
    <location>
        <begin position="303"/>
        <end position="329"/>
    </location>
</feature>
<dbReference type="AlphaFoldDB" id="A0A9D4QHB3"/>
<organism evidence="2 3">
    <name type="scientific">Rhipicephalus sanguineus</name>
    <name type="common">Brown dog tick</name>
    <name type="synonym">Ixodes sanguineus</name>
    <dbReference type="NCBI Taxonomy" id="34632"/>
    <lineage>
        <taxon>Eukaryota</taxon>
        <taxon>Metazoa</taxon>
        <taxon>Ecdysozoa</taxon>
        <taxon>Arthropoda</taxon>
        <taxon>Chelicerata</taxon>
        <taxon>Arachnida</taxon>
        <taxon>Acari</taxon>
        <taxon>Parasitiformes</taxon>
        <taxon>Ixodida</taxon>
        <taxon>Ixodoidea</taxon>
        <taxon>Ixodidae</taxon>
        <taxon>Rhipicephalinae</taxon>
        <taxon>Rhipicephalus</taxon>
        <taxon>Rhipicephalus</taxon>
    </lineage>
</organism>
<comment type="caution">
    <text evidence="2">The sequence shown here is derived from an EMBL/GenBank/DDBJ whole genome shotgun (WGS) entry which is preliminary data.</text>
</comment>
<protein>
    <submittedName>
        <fullName evidence="2">Uncharacterized protein</fullName>
    </submittedName>
</protein>
<accession>A0A9D4QHB3</accession>
<reference evidence="2" key="1">
    <citation type="journal article" date="2020" name="Cell">
        <title>Large-Scale Comparative Analyses of Tick Genomes Elucidate Their Genetic Diversity and Vector Capacities.</title>
        <authorList>
            <consortium name="Tick Genome and Microbiome Consortium (TIGMIC)"/>
            <person name="Jia N."/>
            <person name="Wang J."/>
            <person name="Shi W."/>
            <person name="Du L."/>
            <person name="Sun Y."/>
            <person name="Zhan W."/>
            <person name="Jiang J.F."/>
            <person name="Wang Q."/>
            <person name="Zhang B."/>
            <person name="Ji P."/>
            <person name="Bell-Sakyi L."/>
            <person name="Cui X.M."/>
            <person name="Yuan T.T."/>
            <person name="Jiang B.G."/>
            <person name="Yang W.F."/>
            <person name="Lam T.T."/>
            <person name="Chang Q.C."/>
            <person name="Ding S.J."/>
            <person name="Wang X.J."/>
            <person name="Zhu J.G."/>
            <person name="Ruan X.D."/>
            <person name="Zhao L."/>
            <person name="Wei J.T."/>
            <person name="Ye R.Z."/>
            <person name="Que T.C."/>
            <person name="Du C.H."/>
            <person name="Zhou Y.H."/>
            <person name="Cheng J.X."/>
            <person name="Dai P.F."/>
            <person name="Guo W.B."/>
            <person name="Han X.H."/>
            <person name="Huang E.J."/>
            <person name="Li L.F."/>
            <person name="Wei W."/>
            <person name="Gao Y.C."/>
            <person name="Liu J.Z."/>
            <person name="Shao H.Z."/>
            <person name="Wang X."/>
            <person name="Wang C.C."/>
            <person name="Yang T.C."/>
            <person name="Huo Q.B."/>
            <person name="Li W."/>
            <person name="Chen H.Y."/>
            <person name="Chen S.E."/>
            <person name="Zhou L.G."/>
            <person name="Ni X.B."/>
            <person name="Tian J.H."/>
            <person name="Sheng Y."/>
            <person name="Liu T."/>
            <person name="Pan Y.S."/>
            <person name="Xia L.Y."/>
            <person name="Li J."/>
            <person name="Zhao F."/>
            <person name="Cao W.C."/>
        </authorList>
    </citation>
    <scope>NUCLEOTIDE SEQUENCE</scope>
    <source>
        <strain evidence="2">Rsan-2018</strain>
    </source>
</reference>